<protein>
    <submittedName>
        <fullName evidence="1">Uncharacterized protein</fullName>
    </submittedName>
</protein>
<reference evidence="1" key="1">
    <citation type="journal article" date="2020" name="Mol. Plant Microbe Interact.">
        <title>Genome Sequence of the Biocontrol Agent Coniothyrium minitans strain Conio (IMI 134523).</title>
        <authorList>
            <person name="Patel D."/>
            <person name="Shittu T.A."/>
            <person name="Baroncelli R."/>
            <person name="Muthumeenakshi S."/>
            <person name="Osborne T.H."/>
            <person name="Janganan T.K."/>
            <person name="Sreenivasaprasad S."/>
        </authorList>
    </citation>
    <scope>NUCLEOTIDE SEQUENCE</scope>
    <source>
        <strain evidence="1">Conio</strain>
    </source>
</reference>
<name>A0A9P6GPB9_9PLEO</name>
<dbReference type="EMBL" id="WJXW01000003">
    <property type="protein sequence ID" value="KAF9738645.1"/>
    <property type="molecule type" value="Genomic_DNA"/>
</dbReference>
<comment type="caution">
    <text evidence="1">The sequence shown here is derived from an EMBL/GenBank/DDBJ whole genome shotgun (WGS) entry which is preliminary data.</text>
</comment>
<evidence type="ECO:0000313" key="1">
    <source>
        <dbReference type="EMBL" id="KAF9738645.1"/>
    </source>
</evidence>
<dbReference type="Proteomes" id="UP000756921">
    <property type="component" value="Unassembled WGS sequence"/>
</dbReference>
<dbReference type="OrthoDB" id="3485856at2759"/>
<accession>A0A9P6GPB9</accession>
<sequence length="160" mass="17894">MLTSVHKLFIDSVKDAIRSQLKTIRDRTNRAALFAQRVWPARSTAIYFLVDVSASSTMSKHEPDASFWHDDAQYPSSDASVQVVVGLDIEYGQKGSRRATLSVWRTHLAHTGDGDELRVVQVIADEAFRDDEGHPTDLPGLRFQLSDFACEELTQESQGT</sequence>
<dbReference type="AlphaFoldDB" id="A0A9P6GPB9"/>
<proteinExistence type="predicted"/>
<keyword evidence="2" id="KW-1185">Reference proteome</keyword>
<evidence type="ECO:0000313" key="2">
    <source>
        <dbReference type="Proteomes" id="UP000756921"/>
    </source>
</evidence>
<gene>
    <name evidence="1" type="ORF">PMIN01_03928</name>
</gene>
<organism evidence="1 2">
    <name type="scientific">Paraphaeosphaeria minitans</name>
    <dbReference type="NCBI Taxonomy" id="565426"/>
    <lineage>
        <taxon>Eukaryota</taxon>
        <taxon>Fungi</taxon>
        <taxon>Dikarya</taxon>
        <taxon>Ascomycota</taxon>
        <taxon>Pezizomycotina</taxon>
        <taxon>Dothideomycetes</taxon>
        <taxon>Pleosporomycetidae</taxon>
        <taxon>Pleosporales</taxon>
        <taxon>Massarineae</taxon>
        <taxon>Didymosphaeriaceae</taxon>
        <taxon>Paraphaeosphaeria</taxon>
    </lineage>
</organism>